<keyword evidence="4" id="KW-0443">Lipid metabolism</keyword>
<keyword evidence="2 7" id="KW-0812">Transmembrane</keyword>
<protein>
    <recommendedName>
        <fullName evidence="10">Lysophosphatidylcholine acyltransferase</fullName>
    </recommendedName>
</protein>
<dbReference type="EMBL" id="JACSDZ010000002">
    <property type="protein sequence ID" value="KAF7413632.1"/>
    <property type="molecule type" value="Genomic_DNA"/>
</dbReference>
<organism evidence="8 9">
    <name type="scientific">Vespula germanica</name>
    <name type="common">German yellow jacket</name>
    <name type="synonym">Paravespula germanica</name>
    <dbReference type="NCBI Taxonomy" id="30212"/>
    <lineage>
        <taxon>Eukaryota</taxon>
        <taxon>Metazoa</taxon>
        <taxon>Ecdysozoa</taxon>
        <taxon>Arthropoda</taxon>
        <taxon>Hexapoda</taxon>
        <taxon>Insecta</taxon>
        <taxon>Pterygota</taxon>
        <taxon>Neoptera</taxon>
        <taxon>Endopterygota</taxon>
        <taxon>Hymenoptera</taxon>
        <taxon>Apocrita</taxon>
        <taxon>Aculeata</taxon>
        <taxon>Vespoidea</taxon>
        <taxon>Vespidae</taxon>
        <taxon>Vespinae</taxon>
        <taxon>Vespula</taxon>
    </lineage>
</organism>
<evidence type="ECO:0000313" key="9">
    <source>
        <dbReference type="Proteomes" id="UP000617340"/>
    </source>
</evidence>
<evidence type="ECO:0000256" key="7">
    <source>
        <dbReference type="SAM" id="Phobius"/>
    </source>
</evidence>
<dbReference type="PANTHER" id="PTHR23063">
    <property type="entry name" value="PHOSPHOLIPID ACYLTRANSFERASE"/>
    <property type="match status" value="1"/>
</dbReference>
<dbReference type="SUPFAM" id="SSF69593">
    <property type="entry name" value="Glycerol-3-phosphate (1)-acyltransferase"/>
    <property type="match status" value="1"/>
</dbReference>
<evidence type="ECO:0000256" key="6">
    <source>
        <dbReference type="ARBA" id="ARBA00023315"/>
    </source>
</evidence>
<evidence type="ECO:0000256" key="1">
    <source>
        <dbReference type="ARBA" id="ARBA00022679"/>
    </source>
</evidence>
<feature type="transmembrane region" description="Helical" evidence="7">
    <location>
        <begin position="26"/>
        <end position="45"/>
    </location>
</feature>
<evidence type="ECO:0008006" key="10">
    <source>
        <dbReference type="Google" id="ProtNLM"/>
    </source>
</evidence>
<keyword evidence="3 7" id="KW-1133">Transmembrane helix</keyword>
<dbReference type="Proteomes" id="UP000617340">
    <property type="component" value="Unassembled WGS sequence"/>
</dbReference>
<dbReference type="GO" id="GO:0006629">
    <property type="term" value="P:lipid metabolic process"/>
    <property type="evidence" value="ECO:0007669"/>
    <property type="project" value="UniProtKB-KW"/>
</dbReference>
<sequence length="140" mass="15287">MQPCTVESTKTSSTAFLTVALLPLRLAAITALVIMAWLLACLGLYGLSEEDLRQAPLKGWRRDMRIVICWMMRALFVCGGFHQLKVKGQKAETKDAPVLALAPHSSFFDALPVVYLGGPSIVAKGETGRIPFFGSRSQFS</sequence>
<name>A0A834KVH4_VESGE</name>
<reference evidence="8" key="1">
    <citation type="journal article" date="2020" name="G3 (Bethesda)">
        <title>High-Quality Assemblies for Three Invasive Social Wasps from the &lt;i&gt;Vespula&lt;/i&gt; Genus.</title>
        <authorList>
            <person name="Harrop T.W.R."/>
            <person name="Guhlin J."/>
            <person name="McLaughlin G.M."/>
            <person name="Permina E."/>
            <person name="Stockwell P."/>
            <person name="Gilligan J."/>
            <person name="Le Lec M.F."/>
            <person name="Gruber M.A.M."/>
            <person name="Quinn O."/>
            <person name="Lovegrove M."/>
            <person name="Duncan E.J."/>
            <person name="Remnant E.J."/>
            <person name="Van Eeckhoven J."/>
            <person name="Graham B."/>
            <person name="Knapp R.A."/>
            <person name="Langford K.W."/>
            <person name="Kronenberg Z."/>
            <person name="Press M.O."/>
            <person name="Eacker S.M."/>
            <person name="Wilson-Rankin E.E."/>
            <person name="Purcell J."/>
            <person name="Lester P.J."/>
            <person name="Dearden P.K."/>
        </authorList>
    </citation>
    <scope>NUCLEOTIDE SEQUENCE</scope>
    <source>
        <strain evidence="8">Linc-1</strain>
    </source>
</reference>
<dbReference type="GO" id="GO:0005783">
    <property type="term" value="C:endoplasmic reticulum"/>
    <property type="evidence" value="ECO:0007669"/>
    <property type="project" value="TreeGrafter"/>
</dbReference>
<comment type="caution">
    <text evidence="8">The sequence shown here is derived from an EMBL/GenBank/DDBJ whole genome shotgun (WGS) entry which is preliminary data.</text>
</comment>
<dbReference type="PANTHER" id="PTHR23063:SF52">
    <property type="entry name" value="LYSOPHOSPHATIDYLCHOLINE ACYLTRANSFERASE"/>
    <property type="match status" value="1"/>
</dbReference>
<evidence type="ECO:0000313" key="8">
    <source>
        <dbReference type="EMBL" id="KAF7413632.1"/>
    </source>
</evidence>
<evidence type="ECO:0000256" key="5">
    <source>
        <dbReference type="ARBA" id="ARBA00023136"/>
    </source>
</evidence>
<keyword evidence="9" id="KW-1185">Reference proteome</keyword>
<dbReference type="AlphaFoldDB" id="A0A834KVH4"/>
<evidence type="ECO:0000256" key="4">
    <source>
        <dbReference type="ARBA" id="ARBA00023098"/>
    </source>
</evidence>
<keyword evidence="6" id="KW-0012">Acyltransferase</keyword>
<accession>A0A834KVH4</accession>
<evidence type="ECO:0000256" key="2">
    <source>
        <dbReference type="ARBA" id="ARBA00022692"/>
    </source>
</evidence>
<gene>
    <name evidence="8" type="ORF">HZH68_002121</name>
</gene>
<keyword evidence="5 7" id="KW-0472">Membrane</keyword>
<proteinExistence type="predicted"/>
<keyword evidence="1" id="KW-0808">Transferase</keyword>
<evidence type="ECO:0000256" key="3">
    <source>
        <dbReference type="ARBA" id="ARBA00022989"/>
    </source>
</evidence>
<dbReference type="GO" id="GO:0042171">
    <property type="term" value="F:lysophosphatidic acid acyltransferase activity"/>
    <property type="evidence" value="ECO:0007669"/>
    <property type="project" value="TreeGrafter"/>
</dbReference>